<dbReference type="InterPro" id="IPR019180">
    <property type="entry name" value="Oxidoreductase-like_N"/>
</dbReference>
<reference evidence="3" key="1">
    <citation type="submission" date="2022-11" db="UniProtKB">
        <authorList>
            <consortium name="WormBaseParasite"/>
        </authorList>
    </citation>
    <scope>IDENTIFICATION</scope>
</reference>
<evidence type="ECO:0000259" key="1">
    <source>
        <dbReference type="Pfam" id="PF09791"/>
    </source>
</evidence>
<protein>
    <submittedName>
        <fullName evidence="3">Oxidoreductase-like domain-containing protein</fullName>
    </submittedName>
</protein>
<sequence>MRRILTASNTSALEPFFLCRRWAAHTAASAEKSLDHKSAEHDPMAARGVETVAVAREENRRLHPPKPPDPSTCCGSGCTGCVWIEYATELIHYYRGRPLQHVMVEIDRLVSDIGLREFIKAEIRTCGKY</sequence>
<dbReference type="PANTHER" id="PTHR21193:SF3">
    <property type="entry name" value="OXIDOREDUCTASE-LIKE DOMAIN-CONTAINING PROTEIN 1"/>
    <property type="match status" value="1"/>
</dbReference>
<dbReference type="PANTHER" id="PTHR21193">
    <property type="entry name" value="OXIDOREDUCTASE-LIKE DOMAIN-CONTAINING PROTEIN 1"/>
    <property type="match status" value="1"/>
</dbReference>
<dbReference type="InterPro" id="IPR039251">
    <property type="entry name" value="OXLD1"/>
</dbReference>
<dbReference type="AlphaFoldDB" id="A0A915PZ61"/>
<dbReference type="GO" id="GO:0005739">
    <property type="term" value="C:mitochondrion"/>
    <property type="evidence" value="ECO:0007669"/>
    <property type="project" value="TreeGrafter"/>
</dbReference>
<proteinExistence type="predicted"/>
<organism evidence="2 3">
    <name type="scientific">Setaria digitata</name>
    <dbReference type="NCBI Taxonomy" id="48799"/>
    <lineage>
        <taxon>Eukaryota</taxon>
        <taxon>Metazoa</taxon>
        <taxon>Ecdysozoa</taxon>
        <taxon>Nematoda</taxon>
        <taxon>Chromadorea</taxon>
        <taxon>Rhabditida</taxon>
        <taxon>Spirurina</taxon>
        <taxon>Spiruromorpha</taxon>
        <taxon>Filarioidea</taxon>
        <taxon>Setariidae</taxon>
        <taxon>Setaria</taxon>
    </lineage>
</organism>
<dbReference type="Pfam" id="PF09791">
    <property type="entry name" value="Oxidored-like"/>
    <property type="match status" value="1"/>
</dbReference>
<dbReference type="Proteomes" id="UP000887581">
    <property type="component" value="Unplaced"/>
</dbReference>
<evidence type="ECO:0000313" key="3">
    <source>
        <dbReference type="WBParaSite" id="sdigi.contig48.g2924.t1"/>
    </source>
</evidence>
<dbReference type="WBParaSite" id="sdigi.contig48.g2924.t1">
    <property type="protein sequence ID" value="sdigi.contig48.g2924.t1"/>
    <property type="gene ID" value="sdigi.contig48.g2924"/>
</dbReference>
<keyword evidence="2" id="KW-1185">Reference proteome</keyword>
<evidence type="ECO:0000313" key="2">
    <source>
        <dbReference type="Proteomes" id="UP000887581"/>
    </source>
</evidence>
<name>A0A915PZ61_9BILA</name>
<feature type="domain" description="Oxidoreductase-like" evidence="1">
    <location>
        <begin position="64"/>
        <end position="94"/>
    </location>
</feature>
<accession>A0A915PZ61</accession>